<name>W9SFT7_9ROSA</name>
<keyword evidence="3" id="KW-1185">Reference proteome</keyword>
<feature type="domain" description="K-box" evidence="1">
    <location>
        <begin position="9"/>
        <end position="99"/>
    </location>
</feature>
<dbReference type="GO" id="GO:0005634">
    <property type="term" value="C:nucleus"/>
    <property type="evidence" value="ECO:0007669"/>
    <property type="project" value="InterPro"/>
</dbReference>
<proteinExistence type="predicted"/>
<gene>
    <name evidence="2" type="ORF">L484_001839</name>
</gene>
<dbReference type="eggNOG" id="KOG0014">
    <property type="taxonomic scope" value="Eukaryota"/>
</dbReference>
<reference evidence="3" key="1">
    <citation type="submission" date="2013-01" db="EMBL/GenBank/DDBJ databases">
        <title>Draft Genome Sequence of a Mulberry Tree, Morus notabilis C.K. Schneid.</title>
        <authorList>
            <person name="He N."/>
            <person name="Zhao S."/>
        </authorList>
    </citation>
    <scope>NUCLEOTIDE SEQUENCE</scope>
</reference>
<dbReference type="Proteomes" id="UP000030645">
    <property type="component" value="Unassembled WGS sequence"/>
</dbReference>
<dbReference type="EMBL" id="KE346102">
    <property type="protein sequence ID" value="EXC26322.1"/>
    <property type="molecule type" value="Genomic_DNA"/>
</dbReference>
<dbReference type="GO" id="GO:0003700">
    <property type="term" value="F:DNA-binding transcription factor activity"/>
    <property type="evidence" value="ECO:0007669"/>
    <property type="project" value="InterPro"/>
</dbReference>
<dbReference type="STRING" id="981085.W9SFT7"/>
<dbReference type="PROSITE" id="PS51297">
    <property type="entry name" value="K_BOX"/>
    <property type="match status" value="1"/>
</dbReference>
<dbReference type="KEGG" id="mnt:21385428"/>
<organism evidence="2 3">
    <name type="scientific">Morus notabilis</name>
    <dbReference type="NCBI Taxonomy" id="981085"/>
    <lineage>
        <taxon>Eukaryota</taxon>
        <taxon>Viridiplantae</taxon>
        <taxon>Streptophyta</taxon>
        <taxon>Embryophyta</taxon>
        <taxon>Tracheophyta</taxon>
        <taxon>Spermatophyta</taxon>
        <taxon>Magnoliopsida</taxon>
        <taxon>eudicotyledons</taxon>
        <taxon>Gunneridae</taxon>
        <taxon>Pentapetalae</taxon>
        <taxon>rosids</taxon>
        <taxon>fabids</taxon>
        <taxon>Rosales</taxon>
        <taxon>Moraceae</taxon>
        <taxon>Moreae</taxon>
        <taxon>Morus</taxon>
    </lineage>
</organism>
<dbReference type="OrthoDB" id="1898716at2759"/>
<evidence type="ECO:0000259" key="1">
    <source>
        <dbReference type="PROSITE" id="PS51297"/>
    </source>
</evidence>
<dbReference type="AlphaFoldDB" id="W9SFT7"/>
<sequence length="150" mass="17358">MTEADQQYMQHLRLETANLAKKIEQLEVSKRRFLGRDISSCSYEELQGIDRQLEQSLRKIRARKDHVFSEQIEQLKAKERILLEENAKLREKSNGTRLPNWQPLIQEKEAATNCSQSSRSTSSLDQDHVETELFIGLPRNSLLITQTGCS</sequence>
<evidence type="ECO:0000313" key="3">
    <source>
        <dbReference type="Proteomes" id="UP000030645"/>
    </source>
</evidence>
<dbReference type="InterPro" id="IPR002487">
    <property type="entry name" value="TF_Kbox"/>
</dbReference>
<evidence type="ECO:0000313" key="2">
    <source>
        <dbReference type="EMBL" id="EXC26322.1"/>
    </source>
</evidence>
<protein>
    <submittedName>
        <fullName evidence="2">MADS-box protein SOC1</fullName>
    </submittedName>
</protein>
<dbReference type="Pfam" id="PF01486">
    <property type="entry name" value="K-box"/>
    <property type="match status" value="1"/>
</dbReference>
<accession>W9SFT7</accession>